<evidence type="ECO:0000313" key="2">
    <source>
        <dbReference type="Proteomes" id="UP000735541"/>
    </source>
</evidence>
<organism evidence="1 2">
    <name type="scientific">Streptomyces halstedii</name>
    <dbReference type="NCBI Taxonomy" id="1944"/>
    <lineage>
        <taxon>Bacteria</taxon>
        <taxon>Bacillati</taxon>
        <taxon>Actinomycetota</taxon>
        <taxon>Actinomycetes</taxon>
        <taxon>Kitasatosporales</taxon>
        <taxon>Streptomycetaceae</taxon>
        <taxon>Streptomyces</taxon>
    </lineage>
</organism>
<dbReference type="RefSeq" id="WP_372454095.1">
    <property type="nucleotide sequence ID" value="NZ_JAHUVW010000001.1"/>
</dbReference>
<dbReference type="EMBL" id="JAHUVW010000001">
    <property type="protein sequence ID" value="MBV7672789.1"/>
    <property type="molecule type" value="Genomic_DNA"/>
</dbReference>
<dbReference type="Proteomes" id="UP000735541">
    <property type="component" value="Unassembled WGS sequence"/>
</dbReference>
<proteinExistence type="predicted"/>
<keyword evidence="2" id="KW-1185">Reference proteome</keyword>
<comment type="caution">
    <text evidence="1">The sequence shown here is derived from an EMBL/GenBank/DDBJ whole genome shotgun (WGS) entry which is preliminary data.</text>
</comment>
<protein>
    <submittedName>
        <fullName evidence="1">Uncharacterized protein</fullName>
    </submittedName>
</protein>
<accession>A0ABS6TXQ6</accession>
<gene>
    <name evidence="1" type="ORF">STHAL_25430</name>
</gene>
<name>A0ABS6TXQ6_STRHA</name>
<evidence type="ECO:0000313" key="1">
    <source>
        <dbReference type="EMBL" id="MBV7672789.1"/>
    </source>
</evidence>
<sequence length="59" mass="6183">MVSPGGARRGGGILDPVRHALDEPAAVSVEVENGLITRIHVVRSPHTLTHLDEPARPAG</sequence>
<reference evidence="1 2" key="1">
    <citation type="submission" date="2021-07" db="EMBL/GenBank/DDBJ databases">
        <title>Sequencing Streptomyces halstedii LGO-A4 genome an citrus endophytic actinomycete.</title>
        <authorList>
            <person name="Samborskyy M."/>
            <person name="Scott N."/>
            <person name="Deglau R."/>
            <person name="Dickens S."/>
            <person name="Oliveira L.G."/>
        </authorList>
    </citation>
    <scope>NUCLEOTIDE SEQUENCE [LARGE SCALE GENOMIC DNA]</scope>
    <source>
        <strain evidence="1 2">LGO-A4</strain>
    </source>
</reference>